<dbReference type="eggNOG" id="COG4653">
    <property type="taxonomic scope" value="Bacteria"/>
</dbReference>
<dbReference type="Pfam" id="PF05065">
    <property type="entry name" value="Phage_capsid"/>
    <property type="match status" value="1"/>
</dbReference>
<dbReference type="OrthoDB" id="85826at2"/>
<dbReference type="InterPro" id="IPR024455">
    <property type="entry name" value="Phage_capsid"/>
</dbReference>
<feature type="coiled-coil region" evidence="2">
    <location>
        <begin position="24"/>
        <end position="51"/>
    </location>
</feature>
<reference evidence="4 5" key="1">
    <citation type="submission" date="2013-09" db="EMBL/GenBank/DDBJ databases">
        <authorList>
            <person name="Durkin A.S."/>
            <person name="Haft D.R."/>
            <person name="McCorrison J."/>
            <person name="Torralba M."/>
            <person name="Gillis M."/>
            <person name="Haft D.H."/>
            <person name="Methe B."/>
            <person name="Sutton G."/>
            <person name="Nelson K.E."/>
        </authorList>
    </citation>
    <scope>NUCLEOTIDE SEQUENCE [LARGE SCALE GENOMIC DNA]</scope>
    <source>
        <strain evidence="4 5">BV3C16-1</strain>
    </source>
</reference>
<evidence type="ECO:0000313" key="5">
    <source>
        <dbReference type="Proteomes" id="UP000017090"/>
    </source>
</evidence>
<dbReference type="EMBL" id="AWXA01000005">
    <property type="protein sequence ID" value="ERT62388.1"/>
    <property type="molecule type" value="Genomic_DNA"/>
</dbReference>
<dbReference type="SUPFAM" id="SSF56563">
    <property type="entry name" value="Major capsid protein gp5"/>
    <property type="match status" value="1"/>
</dbReference>
<name>U7UV89_9FIRM</name>
<dbReference type="InterPro" id="IPR054612">
    <property type="entry name" value="Phage_capsid-like_C"/>
</dbReference>
<sequence>MTEKERELRQQMTLKTQEVQNFLKEDKLDDAERVTAELRNMKRELEVLKTVEDVAGLPPVSPKVDSKEDEVVDKTHVLAQVLRRGKLNDAEMSYAQQVVDAAGSLIEGTPASGGFIVPVDAQTKINELKRTLNPLSGIVRIENVNTLSGTRVLEATADMTPFVNVAEMAQIDETDAPTFTQIKYTVAKYAGILPISKELLADTDQNLLTYVYNWLAKKSVVTENTKIVSVLNGLSKSPVAKLDDVKKILNVTLDPALSLLSTVVTNQDGFNYLDTQKDTQGDYLLQPNPLDPTQKMLFGRPVKVVSNKTLPTDTGKAPLIIGSMTDAVVLFDRQAITLQGTDIGGNSFLRDSYDIKAVTRFDVQPFDPQAAVFGQIALA</sequence>
<dbReference type="RefSeq" id="WP_023052716.1">
    <property type="nucleotide sequence ID" value="NZ_AWXA01000005.1"/>
</dbReference>
<dbReference type="Gene3D" id="3.30.2320.10">
    <property type="entry name" value="hypothetical protein PF0899 domain"/>
    <property type="match status" value="1"/>
</dbReference>
<evidence type="ECO:0000256" key="2">
    <source>
        <dbReference type="SAM" id="Coils"/>
    </source>
</evidence>
<keyword evidence="5" id="KW-1185">Reference proteome</keyword>
<protein>
    <submittedName>
        <fullName evidence="4">Phage major capsid protein, HK97 family</fullName>
    </submittedName>
</protein>
<proteinExistence type="predicted"/>
<keyword evidence="2" id="KW-0175">Coiled coil</keyword>
<evidence type="ECO:0000313" key="4">
    <source>
        <dbReference type="EMBL" id="ERT62388.1"/>
    </source>
</evidence>
<evidence type="ECO:0000256" key="1">
    <source>
        <dbReference type="ARBA" id="ARBA00004328"/>
    </source>
</evidence>
<feature type="domain" description="Phage capsid-like C-terminal" evidence="3">
    <location>
        <begin position="113"/>
        <end position="375"/>
    </location>
</feature>
<dbReference type="Gene3D" id="3.30.2400.10">
    <property type="entry name" value="Major capsid protein gp5"/>
    <property type="match status" value="1"/>
</dbReference>
<dbReference type="Proteomes" id="UP000017090">
    <property type="component" value="Unassembled WGS sequence"/>
</dbReference>
<comment type="caution">
    <text evidence="4">The sequence shown here is derived from an EMBL/GenBank/DDBJ whole genome shotgun (WGS) entry which is preliminary data.</text>
</comment>
<dbReference type="PATRIC" id="fig|1111454.3.peg.189"/>
<dbReference type="NCBIfam" id="TIGR01554">
    <property type="entry name" value="major_cap_HK97"/>
    <property type="match status" value="1"/>
</dbReference>
<dbReference type="AlphaFoldDB" id="U7UV89"/>
<dbReference type="STRING" id="1111454.HMPREF1250_0251"/>
<comment type="subcellular location">
    <subcellularLocation>
        <location evidence="1">Virion</location>
    </subcellularLocation>
</comment>
<gene>
    <name evidence="4" type="ORF">HMPREF1250_0251</name>
</gene>
<organism evidence="4 5">
    <name type="scientific">Megasphaera vaginalis</name>
    <name type="common">ex Srinivasan et al. 2021</name>
    <dbReference type="NCBI Taxonomy" id="1111454"/>
    <lineage>
        <taxon>Bacteria</taxon>
        <taxon>Bacillati</taxon>
        <taxon>Bacillota</taxon>
        <taxon>Negativicutes</taxon>
        <taxon>Veillonellales</taxon>
        <taxon>Veillonellaceae</taxon>
        <taxon>Megasphaera</taxon>
    </lineage>
</organism>
<evidence type="ECO:0000259" key="3">
    <source>
        <dbReference type="Pfam" id="PF05065"/>
    </source>
</evidence>
<accession>U7UV89</accession>